<dbReference type="Proteomes" id="UP000243197">
    <property type="component" value="Chromosome"/>
</dbReference>
<dbReference type="PANTHER" id="PTHR47163">
    <property type="entry name" value="DDE_TNP_IS1595 DOMAIN-CONTAINING PROTEIN"/>
    <property type="match status" value="1"/>
</dbReference>
<keyword evidence="3" id="KW-1185">Reference proteome</keyword>
<dbReference type="InterPro" id="IPR024445">
    <property type="entry name" value="Tnp_ISXO2-like"/>
</dbReference>
<feature type="domain" description="ISXO2-like transposase" evidence="1">
    <location>
        <begin position="1"/>
        <end position="87"/>
    </location>
</feature>
<dbReference type="InterPro" id="IPR053164">
    <property type="entry name" value="IS1016-like_transposase"/>
</dbReference>
<gene>
    <name evidence="2" type="ORF">JBKA6_0563</name>
</gene>
<dbReference type="EMBL" id="AP014564">
    <property type="protein sequence ID" value="BAV94576.1"/>
    <property type="molecule type" value="Genomic_DNA"/>
</dbReference>
<dbReference type="Pfam" id="PF12762">
    <property type="entry name" value="DDE_Tnp_IS1595"/>
    <property type="match status" value="1"/>
</dbReference>
<dbReference type="SMART" id="SM01126">
    <property type="entry name" value="DDE_Tnp_IS1595"/>
    <property type="match status" value="1"/>
</dbReference>
<dbReference type="AlphaFoldDB" id="A0A1J1EAN4"/>
<evidence type="ECO:0000313" key="2">
    <source>
        <dbReference type="EMBL" id="BAV94576.1"/>
    </source>
</evidence>
<evidence type="ECO:0000313" key="3">
    <source>
        <dbReference type="Proteomes" id="UP000243197"/>
    </source>
</evidence>
<reference evidence="2 3" key="1">
    <citation type="submission" date="2014-03" db="EMBL/GenBank/DDBJ databases">
        <title>complete genome sequence of Flavobacteriaceae bacterium JBKA-6.</title>
        <authorList>
            <person name="Takano T."/>
            <person name="Nakamura Y."/>
            <person name="Takuma S."/>
            <person name="Yasuike M."/>
            <person name="Matsuyama T."/>
            <person name="Sakai T."/>
            <person name="Fujiwara A."/>
            <person name="Kimoto K."/>
            <person name="Fukuda Y."/>
            <person name="Kondo H."/>
            <person name="Hirono I."/>
            <person name="Nakayasu C."/>
        </authorList>
    </citation>
    <scope>NUCLEOTIDE SEQUENCE [LARGE SCALE GENOMIC DNA]</scope>
    <source>
        <strain evidence="2 3">JBKA-6</strain>
    </source>
</reference>
<proteinExistence type="predicted"/>
<evidence type="ECO:0000259" key="1">
    <source>
        <dbReference type="SMART" id="SM01126"/>
    </source>
</evidence>
<sequence>MPIIKSRASKESTIYTDGFKSYDSLVNYGYKKHYRVKHSENEFTKGVNHINGIESFWGLCKVRLSRFRGVHKHNFYYHLKECEWRFNYRNENLYSYLSKWLRKNPLKLS</sequence>
<dbReference type="KEGG" id="ise:JBKA6_0563"/>
<dbReference type="NCBIfam" id="NF033547">
    <property type="entry name" value="transpos_IS1595"/>
    <property type="match status" value="1"/>
</dbReference>
<organism evidence="2 3">
    <name type="scientific">Ichthyobacterium seriolicida</name>
    <dbReference type="NCBI Taxonomy" id="242600"/>
    <lineage>
        <taxon>Bacteria</taxon>
        <taxon>Pseudomonadati</taxon>
        <taxon>Bacteroidota</taxon>
        <taxon>Flavobacteriia</taxon>
        <taxon>Flavobacteriales</taxon>
        <taxon>Ichthyobacteriaceae</taxon>
        <taxon>Ichthyobacterium</taxon>
    </lineage>
</organism>
<accession>A0A1J1EAN4</accession>
<name>A0A1J1EAN4_9FLAO</name>
<dbReference type="PANTHER" id="PTHR47163:SF2">
    <property type="entry name" value="SI:DKEY-17M8.2"/>
    <property type="match status" value="1"/>
</dbReference>
<protein>
    <submittedName>
        <fullName evidence="2">Transposase</fullName>
    </submittedName>
</protein>